<reference evidence="1 2" key="1">
    <citation type="journal article" date="2015" name="Stand. Genomic Sci.">
        <title>Genomic Encyclopedia of Bacterial and Archaeal Type Strains, Phase III: the genomes of soil and plant-associated and newly described type strains.</title>
        <authorList>
            <person name="Whitman W.B."/>
            <person name="Woyke T."/>
            <person name="Klenk H.P."/>
            <person name="Zhou Y."/>
            <person name="Lilburn T.G."/>
            <person name="Beck B.J."/>
            <person name="De Vos P."/>
            <person name="Vandamme P."/>
            <person name="Eisen J.A."/>
            <person name="Garrity G."/>
            <person name="Hugenholtz P."/>
            <person name="Kyrpides N.C."/>
        </authorList>
    </citation>
    <scope>NUCLEOTIDE SEQUENCE [LARGE SCALE GENOMIC DNA]</scope>
    <source>
        <strain evidence="1 2">CECT 7306</strain>
    </source>
</reference>
<dbReference type="InParanoid" id="A0A3N1HQA0"/>
<evidence type="ECO:0008006" key="3">
    <source>
        <dbReference type="Google" id="ProtNLM"/>
    </source>
</evidence>
<keyword evidence="2" id="KW-1185">Reference proteome</keyword>
<dbReference type="AlphaFoldDB" id="A0A3N1HQA0"/>
<name>A0A3N1HQA0_9ACTN</name>
<dbReference type="EMBL" id="RJKN01000002">
    <property type="protein sequence ID" value="ROP44665.1"/>
    <property type="molecule type" value="Genomic_DNA"/>
</dbReference>
<comment type="caution">
    <text evidence="1">The sequence shown here is derived from an EMBL/GenBank/DDBJ whole genome shotgun (WGS) entry which is preliminary data.</text>
</comment>
<evidence type="ECO:0000313" key="2">
    <source>
        <dbReference type="Proteomes" id="UP000276232"/>
    </source>
</evidence>
<accession>A0A3N1HQA0</accession>
<gene>
    <name evidence="1" type="ORF">EDC03_0791</name>
</gene>
<sequence length="90" mass="8900">MADVEALARSSAASIGAQAYAVIVPRLEAGQGQLALEAVAAARAGLDVLERQAVATAREQGSSWAGIGSALGISKQAAQQRFGAVAPGPA</sequence>
<dbReference type="RefSeq" id="WP_199719925.1">
    <property type="nucleotide sequence ID" value="NZ_RJKN01000002.1"/>
</dbReference>
<dbReference type="Proteomes" id="UP000276232">
    <property type="component" value="Unassembled WGS sequence"/>
</dbReference>
<organism evidence="1 2">
    <name type="scientific">Pseudokineococcus lusitanus</name>
    <dbReference type="NCBI Taxonomy" id="763993"/>
    <lineage>
        <taxon>Bacteria</taxon>
        <taxon>Bacillati</taxon>
        <taxon>Actinomycetota</taxon>
        <taxon>Actinomycetes</taxon>
        <taxon>Kineosporiales</taxon>
        <taxon>Kineosporiaceae</taxon>
        <taxon>Pseudokineococcus</taxon>
    </lineage>
</organism>
<protein>
    <recommendedName>
        <fullName evidence="3">Homeodomain-like domain-containing protein</fullName>
    </recommendedName>
</protein>
<evidence type="ECO:0000313" key="1">
    <source>
        <dbReference type="EMBL" id="ROP44665.1"/>
    </source>
</evidence>
<proteinExistence type="predicted"/>